<evidence type="ECO:0000313" key="4">
    <source>
        <dbReference type="Proteomes" id="UP000577956"/>
    </source>
</evidence>
<dbReference type="Proteomes" id="UP000618382">
    <property type="component" value="Unassembled WGS sequence"/>
</dbReference>
<reference evidence="2 5" key="2">
    <citation type="submission" date="2021-01" db="EMBL/GenBank/DDBJ databases">
        <title>Whole genome shotgun sequence of Cellulomonas oligotrophica NBRC 109435.</title>
        <authorList>
            <person name="Komaki H."/>
            <person name="Tamura T."/>
        </authorList>
    </citation>
    <scope>NUCLEOTIDE SEQUENCE [LARGE SCALE GENOMIC DNA]</scope>
    <source>
        <strain evidence="2 5">NBRC 109435</strain>
    </source>
</reference>
<evidence type="ECO:0000313" key="2">
    <source>
        <dbReference type="EMBL" id="GIG31164.1"/>
    </source>
</evidence>
<dbReference type="Pfam" id="PF07332">
    <property type="entry name" value="Phage_holin_3_6"/>
    <property type="match status" value="1"/>
</dbReference>
<dbReference type="InterPro" id="IPR009937">
    <property type="entry name" value="Phage_holin_3_6"/>
</dbReference>
<evidence type="ECO:0000313" key="5">
    <source>
        <dbReference type="Proteomes" id="UP000618382"/>
    </source>
</evidence>
<keyword evidence="5" id="KW-1185">Reference proteome</keyword>
<proteinExistence type="predicted"/>
<dbReference type="EMBL" id="JACCBK010000001">
    <property type="protein sequence ID" value="NYD85829.1"/>
    <property type="molecule type" value="Genomic_DNA"/>
</dbReference>
<evidence type="ECO:0000256" key="1">
    <source>
        <dbReference type="SAM" id="Phobius"/>
    </source>
</evidence>
<dbReference type="RefSeq" id="WP_140457570.1">
    <property type="nucleotide sequence ID" value="NZ_BAABFI010000002.1"/>
</dbReference>
<dbReference type="Proteomes" id="UP000577956">
    <property type="component" value="Unassembled WGS sequence"/>
</dbReference>
<reference evidence="3 4" key="1">
    <citation type="submission" date="2020-07" db="EMBL/GenBank/DDBJ databases">
        <title>Sequencing the genomes of 1000 actinobacteria strains.</title>
        <authorList>
            <person name="Klenk H.-P."/>
        </authorList>
    </citation>
    <scope>NUCLEOTIDE SEQUENCE [LARGE SCALE GENOMIC DNA]</scope>
    <source>
        <strain evidence="3 4">DSM 24482</strain>
    </source>
</reference>
<keyword evidence="1" id="KW-1133">Transmembrane helix</keyword>
<sequence length="141" mass="14176">MVTHTGWSSDTSTEDPRSLGELVSDLSEQASRLVRAEIDLAKAEVAAKAQQAGIGAGLLAGAGVLALYAFGALVATAIIALSNAVAPWLAALLVTVALLLLAGALAAVGVNRLKKGVPPTPEHAVENVQEDVAAVKKGFGA</sequence>
<dbReference type="AlphaFoldDB" id="A0A7Y9FEM2"/>
<name>A0A7Y9FEM2_9CELL</name>
<evidence type="ECO:0008006" key="6">
    <source>
        <dbReference type="Google" id="ProtNLM"/>
    </source>
</evidence>
<organism evidence="3 4">
    <name type="scientific">Cellulomonas oligotrophica</name>
    <dbReference type="NCBI Taxonomy" id="931536"/>
    <lineage>
        <taxon>Bacteria</taxon>
        <taxon>Bacillati</taxon>
        <taxon>Actinomycetota</taxon>
        <taxon>Actinomycetes</taxon>
        <taxon>Micrococcales</taxon>
        <taxon>Cellulomonadaceae</taxon>
        <taxon>Cellulomonas</taxon>
    </lineage>
</organism>
<keyword evidence="1" id="KW-0472">Membrane</keyword>
<feature type="transmembrane region" description="Helical" evidence="1">
    <location>
        <begin position="58"/>
        <end position="82"/>
    </location>
</feature>
<comment type="caution">
    <text evidence="3">The sequence shown here is derived from an EMBL/GenBank/DDBJ whole genome shotgun (WGS) entry which is preliminary data.</text>
</comment>
<feature type="transmembrane region" description="Helical" evidence="1">
    <location>
        <begin position="88"/>
        <end position="110"/>
    </location>
</feature>
<accession>A0A7Y9FEM2</accession>
<dbReference type="EMBL" id="BONN01000001">
    <property type="protein sequence ID" value="GIG31164.1"/>
    <property type="molecule type" value="Genomic_DNA"/>
</dbReference>
<gene>
    <name evidence="3" type="ORF">BKA21_001378</name>
    <name evidence="2" type="ORF">Col01nite_03230</name>
</gene>
<protein>
    <recommendedName>
        <fullName evidence="6">Transporter</fullName>
    </recommendedName>
</protein>
<evidence type="ECO:0000313" key="3">
    <source>
        <dbReference type="EMBL" id="NYD85829.1"/>
    </source>
</evidence>
<keyword evidence="1" id="KW-0812">Transmembrane</keyword>